<dbReference type="RefSeq" id="WP_176112335.1">
    <property type="nucleotide sequence ID" value="NZ_JBNDKX010000001.1"/>
</dbReference>
<proteinExistence type="predicted"/>
<comment type="caution">
    <text evidence="1">The sequence shown here is derived from an EMBL/GenBank/DDBJ whole genome shotgun (WGS) entry which is preliminary data.</text>
</comment>
<dbReference type="AlphaFoldDB" id="A0A7Y6K9Y4"/>
<dbReference type="Proteomes" id="UP000594380">
    <property type="component" value="Unassembled WGS sequence"/>
</dbReference>
<sequence length="150" mass="17132">MPTTARSGPPCHGYVSRRVRRGTARVTCGASARACPWQKQSTARDLTDEAQLFRVTHPFHPLYGREFALADRRNTWGEDRVYFHDDRGDLKRMPAAWTSAAAPNAFETVSAGRSHFRIEDLLQLTMLIARYRETSRQAKRRAGRRKLSSK</sequence>
<gene>
    <name evidence="1" type="ORF">G5S42_41355</name>
</gene>
<name>A0A7Y6K9Y4_9BURK</name>
<dbReference type="Pfam" id="PF17342">
    <property type="entry name" value="DUF5372"/>
    <property type="match status" value="1"/>
</dbReference>
<evidence type="ECO:0000313" key="2">
    <source>
        <dbReference type="Proteomes" id="UP000594380"/>
    </source>
</evidence>
<dbReference type="InterPro" id="IPR035315">
    <property type="entry name" value="DUF5372"/>
</dbReference>
<dbReference type="EMBL" id="JAALDK010000003">
    <property type="protein sequence ID" value="NUY05863.1"/>
    <property type="molecule type" value="Genomic_DNA"/>
</dbReference>
<evidence type="ECO:0000313" key="1">
    <source>
        <dbReference type="EMBL" id="NUY05863.1"/>
    </source>
</evidence>
<accession>A0A7Y6K9Y4</accession>
<reference evidence="1 2" key="1">
    <citation type="submission" date="2020-02" db="EMBL/GenBank/DDBJ databases">
        <title>Paraburkholderia simonii sp. nov. and Paraburkholderia youngii sp. nov. Brazilian and Mexican Mimosa-associated rhizobia.</title>
        <authorList>
            <person name="Mavima L."/>
            <person name="Beukes C.W."/>
            <person name="Chan W.Y."/>
            <person name="Palmer M."/>
            <person name="De Meyer S.E."/>
            <person name="James E.K."/>
            <person name="Venter S.N."/>
            <person name="Steenkamp E.T."/>
        </authorList>
    </citation>
    <scope>NUCLEOTIDE SEQUENCE [LARGE SCALE GENOMIC DNA]</scope>
    <source>
        <strain evidence="1 2">JPY169</strain>
    </source>
</reference>
<organism evidence="1 2">
    <name type="scientific">Paraburkholderia youngii</name>
    <dbReference type="NCBI Taxonomy" id="2782701"/>
    <lineage>
        <taxon>Bacteria</taxon>
        <taxon>Pseudomonadati</taxon>
        <taxon>Pseudomonadota</taxon>
        <taxon>Betaproteobacteria</taxon>
        <taxon>Burkholderiales</taxon>
        <taxon>Burkholderiaceae</taxon>
        <taxon>Paraburkholderia</taxon>
    </lineage>
</organism>
<protein>
    <submittedName>
        <fullName evidence="1">Uncharacterized protein</fullName>
    </submittedName>
</protein>